<evidence type="ECO:0000313" key="2">
    <source>
        <dbReference type="EMBL" id="KFN51481.1"/>
    </source>
</evidence>
<evidence type="ECO:0008006" key="4">
    <source>
        <dbReference type="Google" id="ProtNLM"/>
    </source>
</evidence>
<sequence length="156" mass="16908">MKSLSALLALAVLALPLSAAAAEPDAVVEAQLRKMGTPYTIDDDGDFKIVVRVSEDRTQLVWVRSVVEETEHLRIREIWSPGYHTDQRNFPAAIANDLLARSNLLKLGSWVKQEGTAMLVVKIDAAASAEELDEAIDLAAIAADAVELDLTGKDDL</sequence>
<dbReference type="eggNOG" id="ENOG5033B6D">
    <property type="taxonomic scope" value="Bacteria"/>
</dbReference>
<keyword evidence="1" id="KW-0732">Signal</keyword>
<evidence type="ECO:0000256" key="1">
    <source>
        <dbReference type="SAM" id="SignalP"/>
    </source>
</evidence>
<name>A0A091BIA5_9GAMM</name>
<accession>A0A091BIA5</accession>
<evidence type="ECO:0000313" key="3">
    <source>
        <dbReference type="Proteomes" id="UP000029391"/>
    </source>
</evidence>
<feature type="chain" id="PRO_5001871598" description="YbjN domain-containing protein" evidence="1">
    <location>
        <begin position="22"/>
        <end position="156"/>
    </location>
</feature>
<keyword evidence="3" id="KW-1185">Reference proteome</keyword>
<dbReference type="Proteomes" id="UP000029391">
    <property type="component" value="Unassembled WGS sequence"/>
</dbReference>
<feature type="signal peptide" evidence="1">
    <location>
        <begin position="1"/>
        <end position="21"/>
    </location>
</feature>
<organism evidence="2 3">
    <name type="scientific">Arenimonas composti TR7-09 = DSM 18010</name>
    <dbReference type="NCBI Taxonomy" id="1121013"/>
    <lineage>
        <taxon>Bacteria</taxon>
        <taxon>Pseudomonadati</taxon>
        <taxon>Pseudomonadota</taxon>
        <taxon>Gammaproteobacteria</taxon>
        <taxon>Lysobacterales</taxon>
        <taxon>Lysobacteraceae</taxon>
        <taxon>Arenimonas</taxon>
    </lineage>
</organism>
<proteinExistence type="predicted"/>
<dbReference type="AlphaFoldDB" id="A0A091BIA5"/>
<gene>
    <name evidence="2" type="ORF">P873_00040</name>
</gene>
<reference evidence="2 3" key="1">
    <citation type="submission" date="2013-09" db="EMBL/GenBank/DDBJ databases">
        <title>Genome sequencing of Arenimonas composti.</title>
        <authorList>
            <person name="Chen F."/>
            <person name="Wang G."/>
        </authorList>
    </citation>
    <scope>NUCLEOTIDE SEQUENCE [LARGE SCALE GENOMIC DNA]</scope>
    <source>
        <strain evidence="2 3">TR7-09</strain>
    </source>
</reference>
<dbReference type="RefSeq" id="WP_026816140.1">
    <property type="nucleotide sequence ID" value="NZ_AUFF01000001.1"/>
</dbReference>
<protein>
    <recommendedName>
        <fullName evidence="4">YbjN domain-containing protein</fullName>
    </recommendedName>
</protein>
<comment type="caution">
    <text evidence="2">The sequence shown here is derived from an EMBL/GenBank/DDBJ whole genome shotgun (WGS) entry which is preliminary data.</text>
</comment>
<dbReference type="EMBL" id="AWXU01000004">
    <property type="protein sequence ID" value="KFN51481.1"/>
    <property type="molecule type" value="Genomic_DNA"/>
</dbReference>
<dbReference type="STRING" id="1121013.GCA_000426365_00669"/>
<dbReference type="OrthoDB" id="6238810at2"/>